<dbReference type="RefSeq" id="WP_121391225.1">
    <property type="nucleotide sequence ID" value="NZ_RCDD01000002.1"/>
</dbReference>
<dbReference type="Pfam" id="PF00583">
    <property type="entry name" value="Acetyltransf_1"/>
    <property type="match status" value="1"/>
</dbReference>
<name>A0A421B2B1_9PSEU</name>
<dbReference type="GO" id="GO:0016747">
    <property type="term" value="F:acyltransferase activity, transferring groups other than amino-acyl groups"/>
    <property type="evidence" value="ECO:0007669"/>
    <property type="project" value="InterPro"/>
</dbReference>
<evidence type="ECO:0000313" key="2">
    <source>
        <dbReference type="EMBL" id="RLK58499.1"/>
    </source>
</evidence>
<keyword evidence="2" id="KW-0808">Transferase</keyword>
<keyword evidence="3" id="KW-1185">Reference proteome</keyword>
<evidence type="ECO:0000259" key="1">
    <source>
        <dbReference type="PROSITE" id="PS51186"/>
    </source>
</evidence>
<dbReference type="Gene3D" id="3.40.630.30">
    <property type="match status" value="1"/>
</dbReference>
<gene>
    <name evidence="2" type="ORF">CLV68_2966</name>
</gene>
<dbReference type="EMBL" id="RCDD01000002">
    <property type="protein sequence ID" value="RLK58499.1"/>
    <property type="molecule type" value="Genomic_DNA"/>
</dbReference>
<feature type="domain" description="N-acetyltransferase" evidence="1">
    <location>
        <begin position="13"/>
        <end position="198"/>
    </location>
</feature>
<dbReference type="CDD" id="cd04301">
    <property type="entry name" value="NAT_SF"/>
    <property type="match status" value="1"/>
</dbReference>
<dbReference type="AlphaFoldDB" id="A0A421B2B1"/>
<dbReference type="Proteomes" id="UP000282454">
    <property type="component" value="Unassembled WGS sequence"/>
</dbReference>
<dbReference type="SUPFAM" id="SSF55729">
    <property type="entry name" value="Acyl-CoA N-acyltransferases (Nat)"/>
    <property type="match status" value="1"/>
</dbReference>
<protein>
    <submittedName>
        <fullName evidence="2">Acetyltransferase (GNAT) family protein</fullName>
    </submittedName>
</protein>
<dbReference type="InterPro" id="IPR016181">
    <property type="entry name" value="Acyl_CoA_acyltransferase"/>
</dbReference>
<evidence type="ECO:0000313" key="3">
    <source>
        <dbReference type="Proteomes" id="UP000282454"/>
    </source>
</evidence>
<dbReference type="PROSITE" id="PS51186">
    <property type="entry name" value="GNAT"/>
    <property type="match status" value="1"/>
</dbReference>
<organism evidence="2 3">
    <name type="scientific">Actinokineospora cianjurensis</name>
    <dbReference type="NCBI Taxonomy" id="585224"/>
    <lineage>
        <taxon>Bacteria</taxon>
        <taxon>Bacillati</taxon>
        <taxon>Actinomycetota</taxon>
        <taxon>Actinomycetes</taxon>
        <taxon>Pseudonocardiales</taxon>
        <taxon>Pseudonocardiaceae</taxon>
        <taxon>Actinokineospora</taxon>
    </lineage>
</organism>
<accession>A0A421B2B1</accession>
<reference evidence="2 3" key="1">
    <citation type="submission" date="2018-10" db="EMBL/GenBank/DDBJ databases">
        <title>Genomic Encyclopedia of Archaeal and Bacterial Type Strains, Phase II (KMG-II): from individual species to whole genera.</title>
        <authorList>
            <person name="Goeker M."/>
        </authorList>
    </citation>
    <scope>NUCLEOTIDE SEQUENCE [LARGE SCALE GENOMIC DNA]</scope>
    <source>
        <strain evidence="2 3">DSM 45657</strain>
    </source>
</reference>
<dbReference type="OrthoDB" id="4653355at2"/>
<sequence length="290" mass="31554">MDWTVASGQGLVVRVSDSSETEVFPAFYAGYDRAFVLPDEKEERAGFVECLALNHGPVFERVSARFGAFRELVLAAEVDGVAVGGANVIVTPLPAWSVVTVHLNYVYVLPEARGRGLLRRLVDACRDVASALFPGVGPVVVFLELNDPSRLTAEQYASDSAASGVDQFDRIAIWARLGLRVVDFPYVQPPLSKAQEADDKLLLGVLADPAFRLPGALLGDHLERFFAISVLKTGTIESNLAASEQVSRCREIPEVALVDPVPHLDALRKESGAQRKGFRERLVELTRARG</sequence>
<dbReference type="InterPro" id="IPR000182">
    <property type="entry name" value="GNAT_dom"/>
</dbReference>
<comment type="caution">
    <text evidence="2">The sequence shown here is derived from an EMBL/GenBank/DDBJ whole genome shotgun (WGS) entry which is preliminary data.</text>
</comment>
<proteinExistence type="predicted"/>